<dbReference type="Proteomes" id="UP000887577">
    <property type="component" value="Unplaced"/>
</dbReference>
<accession>A0A914YHI6</accession>
<name>A0A914YHI6_9BILA</name>
<organism evidence="1 2">
    <name type="scientific">Panagrolaimus superbus</name>
    <dbReference type="NCBI Taxonomy" id="310955"/>
    <lineage>
        <taxon>Eukaryota</taxon>
        <taxon>Metazoa</taxon>
        <taxon>Ecdysozoa</taxon>
        <taxon>Nematoda</taxon>
        <taxon>Chromadorea</taxon>
        <taxon>Rhabditida</taxon>
        <taxon>Tylenchina</taxon>
        <taxon>Panagrolaimomorpha</taxon>
        <taxon>Panagrolaimoidea</taxon>
        <taxon>Panagrolaimidae</taxon>
        <taxon>Panagrolaimus</taxon>
    </lineage>
</organism>
<reference evidence="2" key="1">
    <citation type="submission" date="2022-11" db="UniProtKB">
        <authorList>
            <consortium name="WormBaseParasite"/>
        </authorList>
    </citation>
    <scope>IDENTIFICATION</scope>
</reference>
<evidence type="ECO:0000313" key="2">
    <source>
        <dbReference type="WBParaSite" id="PSU_v2.g18257.t1"/>
    </source>
</evidence>
<dbReference type="AlphaFoldDB" id="A0A914YHI6"/>
<protein>
    <submittedName>
        <fullName evidence="2">Uncharacterized protein</fullName>
    </submittedName>
</protein>
<keyword evidence="1" id="KW-1185">Reference proteome</keyword>
<sequence length="71" mass="8485">MYVWTFDKSFKPSSKLAKSPSIKWYLVFHVYDSFDDYYLAIRQSDDINDYDIILNEMIAEDGFEIKNCKIV</sequence>
<evidence type="ECO:0000313" key="1">
    <source>
        <dbReference type="Proteomes" id="UP000887577"/>
    </source>
</evidence>
<dbReference type="WBParaSite" id="PSU_v2.g18257.t1">
    <property type="protein sequence ID" value="PSU_v2.g18257.t1"/>
    <property type="gene ID" value="PSU_v2.g18257"/>
</dbReference>
<proteinExistence type="predicted"/>